<dbReference type="Pfam" id="PF04717">
    <property type="entry name" value="Phage_base_V"/>
    <property type="match status" value="1"/>
</dbReference>
<sequence length="708" mass="79308">MFNPANQTHFSLTLDGLEHDLQVLEFSGREALDQPYRFEVELVSEKPDLDLAELLGKPAFLAFAPDGSGIHGLVHDAGQGESGKRLTRYRLTLMPKLAWLGYRTNQRIYQHRTVPQIIAQVLEEHGILGGAYRFQLGPTVYPERDYCVQYDETDLHFIQRLCEEEGIHYHFEHSAKGHVLVFGDDQTGFPKLGQPTAYVQDSGLVADEPVIKRFALRLVTRTNQVSRRDYDFEQPRLLLETSAKANFQPKLEDYDYPGRYTERTRGKHLSQRALERHRADYQLAEGESDQPRLVTGHLLEISDHPRREWNDLWLLQEVLHEGKQPQVLEESVTSFLGGGLPSPSGRGAGGEGASANSDNFHQGYRNRFSATPWDVLHRPALRHPKPKVLGSQSAVVTGPKGEEIHCDQYGRVKVQFHWDREGQADDTSSCWLRVSSSWAGDRYGGIAIPRIGMEVLVTFLEGDPDQPLVTGCLYHKEHVVPYDLPANKTRSVFKTLSSPGGGGYNELRIEDRKGQEQIYLHAQKDWDENVEHDQKIRIGHERHDRVEANSYTELKAEEHHTTHAERKVEVKAEDHLTIAQNQHIKLGTAQLTKAGREIHLKAGQKMVIEAGVELTLKAGGSFIKLDPSGITLVGPLAKLNAGGAPGSGTGIAIKQPLQPGMADKDKAGNLLDEAWLNPLSNCENKPQPAVCEECLRIAQRKAQALVPR</sequence>
<dbReference type="PANTHER" id="PTHR32305">
    <property type="match status" value="1"/>
</dbReference>
<keyword evidence="8" id="KW-1185">Reference proteome</keyword>
<organism evidence="7 8">
    <name type="scientific">Aquipseudomonas alcaligenes (strain ATCC 14909 / DSM 50342 / CCUG 1425 / JCM 20561 / NBRC 14159 / NCIMB 9945 / NCTC 10367 / 1577)</name>
    <name type="common">Pseudomonas alcaligenes</name>
    <dbReference type="NCBI Taxonomy" id="1215092"/>
    <lineage>
        <taxon>Bacteria</taxon>
        <taxon>Pseudomonadati</taxon>
        <taxon>Pseudomonadota</taxon>
        <taxon>Gammaproteobacteria</taxon>
        <taxon>Pseudomonadales</taxon>
        <taxon>Pseudomonadaceae</taxon>
        <taxon>Aquipseudomonas</taxon>
    </lineage>
</organism>
<dbReference type="Gene3D" id="3.55.50.10">
    <property type="entry name" value="Baseplate protein-like domains"/>
    <property type="match status" value="1"/>
</dbReference>
<dbReference type="Gene3D" id="2.40.50.230">
    <property type="entry name" value="Gp5 N-terminal domain"/>
    <property type="match status" value="1"/>
</dbReference>
<evidence type="ECO:0000256" key="2">
    <source>
        <dbReference type="ARBA" id="ARBA00005558"/>
    </source>
</evidence>
<dbReference type="InterPro" id="IPR054030">
    <property type="entry name" value="Gp5_Vgr_C"/>
</dbReference>
<feature type="compositionally biased region" description="Gly residues" evidence="4">
    <location>
        <begin position="336"/>
        <end position="352"/>
    </location>
</feature>
<dbReference type="OrthoDB" id="9762420at2"/>
<dbReference type="PANTHER" id="PTHR32305:SF15">
    <property type="entry name" value="PROTEIN RHSA-RELATED"/>
    <property type="match status" value="1"/>
</dbReference>
<dbReference type="RefSeq" id="WP_021702451.1">
    <property type="nucleotide sequence ID" value="NZ_BATI01000036.1"/>
</dbReference>
<feature type="domain" description="Gp5/Type VI secretion system Vgr protein OB-fold" evidence="5">
    <location>
        <begin position="407"/>
        <end position="474"/>
    </location>
</feature>
<comment type="caution">
    <text evidence="7">The sequence shown here is derived from an EMBL/GenBank/DDBJ whole genome shotgun (WGS) entry which is preliminary data.</text>
</comment>
<keyword evidence="3" id="KW-0964">Secreted</keyword>
<evidence type="ECO:0000256" key="1">
    <source>
        <dbReference type="ARBA" id="ARBA00004613"/>
    </source>
</evidence>
<dbReference type="InterPro" id="IPR006533">
    <property type="entry name" value="T6SS_Vgr_RhsGE"/>
</dbReference>
<dbReference type="InterPro" id="IPR006531">
    <property type="entry name" value="Gp5/Vgr_OB"/>
</dbReference>
<dbReference type="Gene3D" id="2.30.110.50">
    <property type="match status" value="1"/>
</dbReference>
<evidence type="ECO:0000313" key="7">
    <source>
        <dbReference type="EMBL" id="GAD64369.1"/>
    </source>
</evidence>
<dbReference type="SUPFAM" id="SSF69349">
    <property type="entry name" value="Phage fibre proteins"/>
    <property type="match status" value="1"/>
</dbReference>
<dbReference type="Proteomes" id="UP000016560">
    <property type="component" value="Unassembled WGS sequence"/>
</dbReference>
<dbReference type="eggNOG" id="COG3501">
    <property type="taxonomic scope" value="Bacteria"/>
</dbReference>
<dbReference type="Pfam" id="PF05954">
    <property type="entry name" value="Phage_GPD"/>
    <property type="match status" value="1"/>
</dbReference>
<reference evidence="7" key="1">
    <citation type="submission" date="2024-09" db="EMBL/GenBank/DDBJ databases">
        <title>Whole genome shotgun sequence of Pseudomonas alcaligenes NBRC 14159.</title>
        <authorList>
            <person name="Yoshida I."/>
            <person name="Hosoyama A."/>
            <person name="Tsuchikane K."/>
            <person name="Noguchi M."/>
            <person name="Hirakata S."/>
            <person name="Ando Y."/>
            <person name="Ohji S."/>
            <person name="Yamazoe A."/>
            <person name="Yamazaki S."/>
            <person name="Fujita N."/>
        </authorList>
    </citation>
    <scope>NUCLEOTIDE SEQUENCE</scope>
    <source>
        <strain evidence="7">NBRC 14159</strain>
    </source>
</reference>
<evidence type="ECO:0000256" key="3">
    <source>
        <dbReference type="ARBA" id="ARBA00022525"/>
    </source>
</evidence>
<dbReference type="EMBL" id="BATI01000036">
    <property type="protein sequence ID" value="GAD64369.1"/>
    <property type="molecule type" value="Genomic_DNA"/>
</dbReference>
<name>U3B3E9_AQUA1</name>
<dbReference type="AlphaFoldDB" id="U3B3E9"/>
<evidence type="ECO:0000259" key="6">
    <source>
        <dbReference type="Pfam" id="PF22178"/>
    </source>
</evidence>
<proteinExistence type="inferred from homology"/>
<dbReference type="NCBIfam" id="TIGR03361">
    <property type="entry name" value="VI_Rhs_Vgr"/>
    <property type="match status" value="1"/>
</dbReference>
<dbReference type="NCBIfam" id="TIGR01646">
    <property type="entry name" value="vgr_GE"/>
    <property type="match status" value="1"/>
</dbReference>
<comment type="subcellular location">
    <subcellularLocation>
        <location evidence="1">Secreted</location>
    </subcellularLocation>
</comment>
<dbReference type="STRING" id="43263.A0T30_01885"/>
<protein>
    <submittedName>
        <fullName evidence="7">Uncharacterized protein</fullName>
    </submittedName>
</protein>
<dbReference type="SUPFAM" id="SSF69255">
    <property type="entry name" value="gp5 N-terminal domain-like"/>
    <property type="match status" value="1"/>
</dbReference>
<dbReference type="InterPro" id="IPR017847">
    <property type="entry name" value="T6SS_RhsGE_Vgr_subset"/>
</dbReference>
<comment type="similarity">
    <text evidence="2">Belongs to the VgrG protein family.</text>
</comment>
<evidence type="ECO:0000256" key="4">
    <source>
        <dbReference type="SAM" id="MobiDB-lite"/>
    </source>
</evidence>
<dbReference type="InterPro" id="IPR050708">
    <property type="entry name" value="T6SS_VgrG/RHS"/>
</dbReference>
<gene>
    <name evidence="7" type="ORF">PA6_036_00570</name>
</gene>
<accession>U3B3E9</accession>
<feature type="region of interest" description="Disordered" evidence="4">
    <location>
        <begin position="336"/>
        <end position="361"/>
    </location>
</feature>
<evidence type="ECO:0000313" key="8">
    <source>
        <dbReference type="Proteomes" id="UP000016560"/>
    </source>
</evidence>
<dbReference type="Gene3D" id="4.10.220.110">
    <property type="match status" value="1"/>
</dbReference>
<dbReference type="GO" id="GO:0005576">
    <property type="term" value="C:extracellular region"/>
    <property type="evidence" value="ECO:0007669"/>
    <property type="project" value="UniProtKB-SubCell"/>
</dbReference>
<evidence type="ECO:0000259" key="5">
    <source>
        <dbReference type="Pfam" id="PF04717"/>
    </source>
</evidence>
<feature type="domain" description="Gp5/Type VI secretion system Vgr C-terminal trimerisation" evidence="6">
    <location>
        <begin position="491"/>
        <end position="598"/>
    </location>
</feature>
<dbReference type="SUPFAM" id="SSF69279">
    <property type="entry name" value="Phage tail proteins"/>
    <property type="match status" value="2"/>
</dbReference>
<dbReference type="InterPro" id="IPR037026">
    <property type="entry name" value="Vgr_OB-fold_dom_sf"/>
</dbReference>
<dbReference type="Pfam" id="PF22178">
    <property type="entry name" value="Gp5_trimer_C"/>
    <property type="match status" value="1"/>
</dbReference>